<comment type="subcellular location">
    <subcellularLocation>
        <location evidence="2">Cytoplasm</location>
        <location evidence="2">Cell cortex</location>
    </subcellularLocation>
    <subcellularLocation>
        <location evidence="1">Cytoplasm</location>
        <location evidence="1">Cytoskeleton</location>
    </subcellularLocation>
</comment>
<dbReference type="GO" id="GO:0003785">
    <property type="term" value="F:actin monomer binding"/>
    <property type="evidence" value="ECO:0007669"/>
    <property type="project" value="TreeGrafter"/>
</dbReference>
<dbReference type="SUPFAM" id="SSF55753">
    <property type="entry name" value="Actin depolymerizing proteins"/>
    <property type="match status" value="2"/>
</dbReference>
<sequence length="340" mass="38735">MACQSGIRANQELIRFFAECKEGKIRMGKIVVKNEQLCVNLKDAGTSDWKADWKKNLPECVDSFEPCFILFRMSSPANWLLITFADDRAPVREKMLLASTGVTFKSEFGQCNIQYEYHATSKQSLTLEAFERWMQSLKEPGPLSEVEREIENAYREQKAVSASTVAAQTLKGVLFPMDNNAVSALKTMKNGETNYVQLSVDTLNEAIKLEMTEANISPKKLCEVQVIPRDKPRYHFYRFIHTYKDRSYDSIVFIYSMPSSGCTIKERMLYSSCKQPFLQSVLDLTGIKPDTRVEMDSKDRLTHDVLIDHVHPPLGLRDPGFAKPRGPQTRGAKRIIKPSQ</sequence>
<comment type="subunit">
    <text evidence="8">Interacts with G-actin; ADP-actin form.</text>
</comment>
<organism evidence="13 14">
    <name type="scientific">Syphacia muris</name>
    <dbReference type="NCBI Taxonomy" id="451379"/>
    <lineage>
        <taxon>Eukaryota</taxon>
        <taxon>Metazoa</taxon>
        <taxon>Ecdysozoa</taxon>
        <taxon>Nematoda</taxon>
        <taxon>Chromadorea</taxon>
        <taxon>Rhabditida</taxon>
        <taxon>Spirurina</taxon>
        <taxon>Oxyuridomorpha</taxon>
        <taxon>Oxyuroidea</taxon>
        <taxon>Oxyuridae</taxon>
        <taxon>Syphacia</taxon>
    </lineage>
</organism>
<evidence type="ECO:0000256" key="4">
    <source>
        <dbReference type="ARBA" id="ARBA00022490"/>
    </source>
</evidence>
<accession>A0A0N5A820</accession>
<feature type="domain" description="ADF-H" evidence="12">
    <location>
        <begin position="5"/>
        <end position="135"/>
    </location>
</feature>
<evidence type="ECO:0000256" key="10">
    <source>
        <dbReference type="ARBA" id="ARBA00069496"/>
    </source>
</evidence>
<evidence type="ECO:0000256" key="1">
    <source>
        <dbReference type="ARBA" id="ARBA00004245"/>
    </source>
</evidence>
<evidence type="ECO:0000256" key="9">
    <source>
        <dbReference type="ARBA" id="ARBA00056419"/>
    </source>
</evidence>
<dbReference type="Gene3D" id="3.40.20.10">
    <property type="entry name" value="Severin"/>
    <property type="match status" value="2"/>
</dbReference>
<keyword evidence="6" id="KW-0009">Actin-binding</keyword>
<dbReference type="GO" id="GO:0030042">
    <property type="term" value="P:actin filament depolymerization"/>
    <property type="evidence" value="ECO:0007669"/>
    <property type="project" value="TreeGrafter"/>
</dbReference>
<dbReference type="CDD" id="cd11284">
    <property type="entry name" value="ADF_Twf-C_like"/>
    <property type="match status" value="1"/>
</dbReference>
<evidence type="ECO:0000313" key="14">
    <source>
        <dbReference type="WBParaSite" id="SMUV_0000020001-mRNA-1"/>
    </source>
</evidence>
<evidence type="ECO:0000259" key="12">
    <source>
        <dbReference type="PROSITE" id="PS51263"/>
    </source>
</evidence>
<dbReference type="FunFam" id="3.40.20.10:FF:000007">
    <property type="entry name" value="Twinfilin-1 isoform 1"/>
    <property type="match status" value="1"/>
</dbReference>
<keyword evidence="4" id="KW-0963">Cytoplasm</keyword>
<dbReference type="SMART" id="SM00102">
    <property type="entry name" value="ADF"/>
    <property type="match status" value="2"/>
</dbReference>
<dbReference type="GO" id="GO:0005884">
    <property type="term" value="C:actin filament"/>
    <property type="evidence" value="ECO:0007669"/>
    <property type="project" value="TreeGrafter"/>
</dbReference>
<feature type="compositionally biased region" description="Basic residues" evidence="11">
    <location>
        <begin position="331"/>
        <end position="340"/>
    </location>
</feature>
<evidence type="ECO:0000256" key="5">
    <source>
        <dbReference type="ARBA" id="ARBA00022737"/>
    </source>
</evidence>
<evidence type="ECO:0000256" key="3">
    <source>
        <dbReference type="ARBA" id="ARBA00009557"/>
    </source>
</evidence>
<reference evidence="14" key="1">
    <citation type="submission" date="2017-02" db="UniProtKB">
        <authorList>
            <consortium name="WormBaseParasite"/>
        </authorList>
    </citation>
    <scope>IDENTIFICATION</scope>
</reference>
<dbReference type="InterPro" id="IPR029006">
    <property type="entry name" value="ADF-H/Gelsolin-like_dom_sf"/>
</dbReference>
<dbReference type="FunFam" id="3.40.20.10:FF:000042">
    <property type="entry name" value="Actin depolymerizing protein"/>
    <property type="match status" value="1"/>
</dbReference>
<evidence type="ECO:0000256" key="11">
    <source>
        <dbReference type="SAM" id="MobiDB-lite"/>
    </source>
</evidence>
<dbReference type="GO" id="GO:0010591">
    <property type="term" value="P:regulation of lamellipodium assembly"/>
    <property type="evidence" value="ECO:0007669"/>
    <property type="project" value="TreeGrafter"/>
</dbReference>
<dbReference type="PANTHER" id="PTHR13759">
    <property type="entry name" value="TWINFILIN"/>
    <property type="match status" value="1"/>
</dbReference>
<dbReference type="PANTHER" id="PTHR13759:SF1">
    <property type="entry name" value="TWINFILIN"/>
    <property type="match status" value="1"/>
</dbReference>
<dbReference type="PROSITE" id="PS51263">
    <property type="entry name" value="ADF_H"/>
    <property type="match status" value="2"/>
</dbReference>
<keyword evidence="5" id="KW-0677">Repeat</keyword>
<evidence type="ECO:0000256" key="6">
    <source>
        <dbReference type="ARBA" id="ARBA00023203"/>
    </source>
</evidence>
<evidence type="ECO:0000313" key="13">
    <source>
        <dbReference type="Proteomes" id="UP000046393"/>
    </source>
</evidence>
<dbReference type="GO" id="GO:0030016">
    <property type="term" value="C:myofibril"/>
    <property type="evidence" value="ECO:0007669"/>
    <property type="project" value="TreeGrafter"/>
</dbReference>
<protein>
    <recommendedName>
        <fullName evidence="10">Twinfilin</fullName>
    </recommendedName>
</protein>
<dbReference type="InterPro" id="IPR002108">
    <property type="entry name" value="ADF-H"/>
</dbReference>
<dbReference type="InterPro" id="IPR028458">
    <property type="entry name" value="Twinfilin"/>
</dbReference>
<proteinExistence type="inferred from homology"/>
<comment type="similarity">
    <text evidence="3">Belongs to the actin-binding proteins ADF family. Twinfilin subfamily.</text>
</comment>
<dbReference type="GO" id="GO:0010976">
    <property type="term" value="P:positive regulation of neuron projection development"/>
    <property type="evidence" value="ECO:0007669"/>
    <property type="project" value="TreeGrafter"/>
</dbReference>
<feature type="region of interest" description="Disordered" evidence="11">
    <location>
        <begin position="315"/>
        <end position="340"/>
    </location>
</feature>
<dbReference type="GO" id="GO:0005938">
    <property type="term" value="C:cell cortex"/>
    <property type="evidence" value="ECO:0007669"/>
    <property type="project" value="UniProtKB-SubCell"/>
</dbReference>
<dbReference type="Pfam" id="PF00241">
    <property type="entry name" value="Cofilin_ADF"/>
    <property type="match status" value="2"/>
</dbReference>
<name>A0A0N5A820_9BILA</name>
<dbReference type="WBParaSite" id="SMUV_0000020001-mRNA-1">
    <property type="protein sequence ID" value="SMUV_0000020001-mRNA-1"/>
    <property type="gene ID" value="SMUV_0000020001"/>
</dbReference>
<dbReference type="GO" id="GO:0051015">
    <property type="term" value="F:actin filament binding"/>
    <property type="evidence" value="ECO:0007669"/>
    <property type="project" value="TreeGrafter"/>
</dbReference>
<dbReference type="STRING" id="451379.A0A0N5A820"/>
<dbReference type="AlphaFoldDB" id="A0A0N5A820"/>
<evidence type="ECO:0000256" key="7">
    <source>
        <dbReference type="ARBA" id="ARBA00023212"/>
    </source>
</evidence>
<dbReference type="Proteomes" id="UP000046393">
    <property type="component" value="Unplaced"/>
</dbReference>
<comment type="function">
    <text evidence="9">Actin-binding protein involved in motile and morphological processes. Inhibits actin polymerization, likely by sequestering G-actin.</text>
</comment>
<evidence type="ECO:0000256" key="8">
    <source>
        <dbReference type="ARBA" id="ARBA00038532"/>
    </source>
</evidence>
<keyword evidence="13" id="KW-1185">Reference proteome</keyword>
<dbReference type="CDD" id="cd11285">
    <property type="entry name" value="ADF_Twf-N_like"/>
    <property type="match status" value="1"/>
</dbReference>
<keyword evidence="7" id="KW-0206">Cytoskeleton</keyword>
<feature type="domain" description="ADF-H" evidence="12">
    <location>
        <begin position="172"/>
        <end position="311"/>
    </location>
</feature>
<dbReference type="GO" id="GO:0051016">
    <property type="term" value="P:barbed-end actin filament capping"/>
    <property type="evidence" value="ECO:0007669"/>
    <property type="project" value="TreeGrafter"/>
</dbReference>
<evidence type="ECO:0000256" key="2">
    <source>
        <dbReference type="ARBA" id="ARBA00004544"/>
    </source>
</evidence>